<dbReference type="Pfam" id="PF13671">
    <property type="entry name" value="AAA_33"/>
    <property type="match status" value="1"/>
</dbReference>
<dbReference type="InterPro" id="IPR052648">
    <property type="entry name" value="Ser-tRNA(Sec)_kinase"/>
</dbReference>
<reference evidence="1 3" key="1">
    <citation type="submission" date="2015-09" db="EMBL/GenBank/DDBJ databases">
        <title>Genome announcement of multiple Pseudomonas syringae strains.</title>
        <authorList>
            <person name="Thakur S."/>
            <person name="Wang P.W."/>
            <person name="Gong Y."/>
            <person name="Weir B.S."/>
            <person name="Guttman D.S."/>
        </authorList>
    </citation>
    <scope>NUCLEOTIDE SEQUENCE [LARGE SCALE GENOMIC DNA]</scope>
    <source>
        <strain evidence="1 3">ICMP2823</strain>
    </source>
</reference>
<dbReference type="PANTHER" id="PTHR20873">
    <property type="entry name" value="L-SERYL-TRNA(SEC) KINASE"/>
    <property type="match status" value="1"/>
</dbReference>
<accession>A0A0P9L348</accession>
<evidence type="ECO:0000313" key="3">
    <source>
        <dbReference type="Proteomes" id="UP000050564"/>
    </source>
</evidence>
<dbReference type="SUPFAM" id="SSF52540">
    <property type="entry name" value="P-loop containing nucleoside triphosphate hydrolases"/>
    <property type="match status" value="1"/>
</dbReference>
<organism evidence="1 3">
    <name type="scientific">Pseudomonas cannabina</name>
    <dbReference type="NCBI Taxonomy" id="86840"/>
    <lineage>
        <taxon>Bacteria</taxon>
        <taxon>Pseudomonadati</taxon>
        <taxon>Pseudomonadota</taxon>
        <taxon>Gammaproteobacteria</taxon>
        <taxon>Pseudomonadales</taxon>
        <taxon>Pseudomonadaceae</taxon>
        <taxon>Pseudomonas</taxon>
    </lineage>
</organism>
<name>A0A0P9L348_PSECA</name>
<reference evidence="2 4" key="2">
    <citation type="submission" date="2018-08" db="EMBL/GenBank/DDBJ databases">
        <title>Recombination of ecologically and evolutionarily significant loci maintains genetic cohesion in the Pseudomonas syringae species complex.</title>
        <authorList>
            <person name="Dillon M."/>
            <person name="Thakur S."/>
            <person name="Almeida R.N.D."/>
            <person name="Weir B.S."/>
            <person name="Guttman D.S."/>
        </authorList>
    </citation>
    <scope>NUCLEOTIDE SEQUENCE [LARGE SCALE GENOMIC DNA]</scope>
    <source>
        <strain evidence="2 4">ICMP 2821</strain>
    </source>
</reference>
<evidence type="ECO:0000313" key="4">
    <source>
        <dbReference type="Proteomes" id="UP000281372"/>
    </source>
</evidence>
<comment type="caution">
    <text evidence="1">The sequence shown here is derived from an EMBL/GenBank/DDBJ whole genome shotgun (WGS) entry which is preliminary data.</text>
</comment>
<dbReference type="PATRIC" id="fig|86840.3.peg.4503"/>
<protein>
    <recommendedName>
        <fullName evidence="5">Kinase</fullName>
    </recommendedName>
</protein>
<gene>
    <name evidence="1" type="ORF">ALO81_03200</name>
    <name evidence="2" type="ORF">ALQ64_03180</name>
</gene>
<dbReference type="Gene3D" id="3.40.50.300">
    <property type="entry name" value="P-loop containing nucleotide triphosphate hydrolases"/>
    <property type="match status" value="1"/>
</dbReference>
<dbReference type="GO" id="GO:0000049">
    <property type="term" value="F:tRNA binding"/>
    <property type="evidence" value="ECO:0007669"/>
    <property type="project" value="TreeGrafter"/>
</dbReference>
<dbReference type="GO" id="GO:0016301">
    <property type="term" value="F:kinase activity"/>
    <property type="evidence" value="ECO:0007669"/>
    <property type="project" value="TreeGrafter"/>
</dbReference>
<dbReference type="EMBL" id="RBOW01000931">
    <property type="protein sequence ID" value="RMN19174.1"/>
    <property type="molecule type" value="Genomic_DNA"/>
</dbReference>
<dbReference type="AlphaFoldDB" id="A0A0P9L348"/>
<dbReference type="InterPro" id="IPR027417">
    <property type="entry name" value="P-loop_NTPase"/>
</dbReference>
<dbReference type="EMBL" id="LJPX01000482">
    <property type="protein sequence ID" value="KPW68504.1"/>
    <property type="molecule type" value="Genomic_DNA"/>
</dbReference>
<dbReference type="Proteomes" id="UP000050564">
    <property type="component" value="Unassembled WGS sequence"/>
</dbReference>
<evidence type="ECO:0000313" key="1">
    <source>
        <dbReference type="EMBL" id="KPW68504.1"/>
    </source>
</evidence>
<evidence type="ECO:0008006" key="5">
    <source>
        <dbReference type="Google" id="ProtNLM"/>
    </source>
</evidence>
<evidence type="ECO:0000313" key="2">
    <source>
        <dbReference type="EMBL" id="RMN19174.1"/>
    </source>
</evidence>
<sequence>MLHSHFSWQAVFMHINPDHFLQTENGRIINAELNRLAWQRAHLALSEALLATPKPSRLYLLIGAQGAGKSTWAKSTLLVEPGAVIFDAILVQRCERESLIKAAKKHGVDVVATWFTTSLEDCLARNQLRPDDEMVPENAIRNVFKALQPPRLSEGFTEILVVDAQASENAQSSKD</sequence>
<proteinExistence type="predicted"/>
<dbReference type="Proteomes" id="UP000281372">
    <property type="component" value="Unassembled WGS sequence"/>
</dbReference>
<dbReference type="PANTHER" id="PTHR20873:SF0">
    <property type="entry name" value="L-SERYL-TRNA(SEC) KINASE"/>
    <property type="match status" value="1"/>
</dbReference>